<keyword evidence="7 12" id="KW-0862">Zinc</keyword>
<evidence type="ECO:0000259" key="13">
    <source>
        <dbReference type="PROSITE" id="PS51192"/>
    </source>
</evidence>
<dbReference type="GO" id="GO:0003677">
    <property type="term" value="F:DNA binding"/>
    <property type="evidence" value="ECO:0007669"/>
    <property type="project" value="UniProtKB-UniRule"/>
</dbReference>
<dbReference type="GO" id="GO:0006310">
    <property type="term" value="P:DNA recombination"/>
    <property type="evidence" value="ECO:0007669"/>
    <property type="project" value="InterPro"/>
</dbReference>
<organism evidence="14 15">
    <name type="scientific">Granulicella aggregans</name>
    <dbReference type="NCBI Taxonomy" id="474949"/>
    <lineage>
        <taxon>Bacteria</taxon>
        <taxon>Pseudomonadati</taxon>
        <taxon>Acidobacteriota</taxon>
        <taxon>Terriglobia</taxon>
        <taxon>Terriglobales</taxon>
        <taxon>Acidobacteriaceae</taxon>
        <taxon>Granulicella</taxon>
    </lineage>
</organism>
<dbReference type="InterPro" id="IPR014001">
    <property type="entry name" value="Helicase_ATP-bd"/>
</dbReference>
<evidence type="ECO:0000256" key="4">
    <source>
        <dbReference type="ARBA" id="ARBA00022741"/>
    </source>
</evidence>
<keyword evidence="10 12" id="KW-0413">Isomerase</keyword>
<dbReference type="CDD" id="cd18804">
    <property type="entry name" value="SF2_C_priA"/>
    <property type="match status" value="1"/>
</dbReference>
<comment type="catalytic activity">
    <reaction evidence="11 12">
        <text>ATP + H2O = ADP + phosphate + H(+)</text>
        <dbReference type="Rhea" id="RHEA:13065"/>
        <dbReference type="ChEBI" id="CHEBI:15377"/>
        <dbReference type="ChEBI" id="CHEBI:15378"/>
        <dbReference type="ChEBI" id="CHEBI:30616"/>
        <dbReference type="ChEBI" id="CHEBI:43474"/>
        <dbReference type="ChEBI" id="CHEBI:456216"/>
        <dbReference type="EC" id="5.6.2.4"/>
    </reaction>
</comment>
<feature type="binding site" evidence="12">
    <location>
        <position position="534"/>
    </location>
    <ligand>
        <name>Zn(2+)</name>
        <dbReference type="ChEBI" id="CHEBI:29105"/>
        <label>2</label>
    </ligand>
</feature>
<dbReference type="EMBL" id="JACHIP010000005">
    <property type="protein sequence ID" value="MBB5059207.1"/>
    <property type="molecule type" value="Genomic_DNA"/>
</dbReference>
<dbReference type="RefSeq" id="WP_184220252.1">
    <property type="nucleotide sequence ID" value="NZ_JACHIP010000005.1"/>
</dbReference>
<evidence type="ECO:0000256" key="12">
    <source>
        <dbReference type="HAMAP-Rule" id="MF_00983"/>
    </source>
</evidence>
<dbReference type="Pfam" id="PF00271">
    <property type="entry name" value="Helicase_C"/>
    <property type="match status" value="1"/>
</dbReference>
<keyword evidence="15" id="KW-1185">Reference proteome</keyword>
<keyword evidence="4 12" id="KW-0547">Nucleotide-binding</keyword>
<dbReference type="GO" id="GO:0008270">
    <property type="term" value="F:zinc ion binding"/>
    <property type="evidence" value="ECO:0007669"/>
    <property type="project" value="UniProtKB-UniRule"/>
</dbReference>
<evidence type="ECO:0000256" key="7">
    <source>
        <dbReference type="ARBA" id="ARBA00022833"/>
    </source>
</evidence>
<dbReference type="PANTHER" id="PTHR30580">
    <property type="entry name" value="PRIMOSOMAL PROTEIN N"/>
    <property type="match status" value="1"/>
</dbReference>
<accession>A0A7W8E512</accession>
<feature type="binding site" evidence="12">
    <location>
        <position position="559"/>
    </location>
    <ligand>
        <name>Zn(2+)</name>
        <dbReference type="ChEBI" id="CHEBI:29105"/>
        <label>2</label>
    </ligand>
</feature>
<evidence type="ECO:0000256" key="6">
    <source>
        <dbReference type="ARBA" id="ARBA00022806"/>
    </source>
</evidence>
<evidence type="ECO:0000313" key="14">
    <source>
        <dbReference type="EMBL" id="MBB5059207.1"/>
    </source>
</evidence>
<dbReference type="InterPro" id="IPR041222">
    <property type="entry name" value="PriA_3primeBD"/>
</dbReference>
<dbReference type="InterPro" id="IPR011545">
    <property type="entry name" value="DEAD/DEAH_box_helicase_dom"/>
</dbReference>
<dbReference type="InterPro" id="IPR041236">
    <property type="entry name" value="PriA_C"/>
</dbReference>
<dbReference type="Pfam" id="PF18074">
    <property type="entry name" value="PriA_C"/>
    <property type="match status" value="1"/>
</dbReference>
<keyword evidence="3 12" id="KW-0479">Metal-binding</keyword>
<dbReference type="PANTHER" id="PTHR30580:SF0">
    <property type="entry name" value="PRIMOSOMAL PROTEIN N"/>
    <property type="match status" value="1"/>
</dbReference>
<comment type="function">
    <text evidence="12">Initiates the restart of stalled replication forks, which reloads the replicative helicase on sites other than the origin of replication. Recognizes and binds to abandoned replication forks and remodels them to uncover a helicase loading site. Promotes assembly of the primosome at these replication forks.</text>
</comment>
<evidence type="ECO:0000256" key="2">
    <source>
        <dbReference type="ARBA" id="ARBA00022705"/>
    </source>
</evidence>
<comment type="similarity">
    <text evidence="12">Belongs to the helicase family. PriA subfamily.</text>
</comment>
<dbReference type="EC" id="5.6.2.4" evidence="12"/>
<evidence type="ECO:0000256" key="3">
    <source>
        <dbReference type="ARBA" id="ARBA00022723"/>
    </source>
</evidence>
<evidence type="ECO:0000256" key="1">
    <source>
        <dbReference type="ARBA" id="ARBA00022515"/>
    </source>
</evidence>
<dbReference type="GO" id="GO:1990077">
    <property type="term" value="C:primosome complex"/>
    <property type="evidence" value="ECO:0007669"/>
    <property type="project" value="UniProtKB-UniRule"/>
</dbReference>
<dbReference type="Proteomes" id="UP000540989">
    <property type="component" value="Unassembled WGS sequence"/>
</dbReference>
<dbReference type="Gene3D" id="3.40.50.300">
    <property type="entry name" value="P-loop containing nucleotide triphosphate hydrolases"/>
    <property type="match status" value="2"/>
</dbReference>
<dbReference type="FunFam" id="3.40.1440.60:FF:000001">
    <property type="entry name" value="Primosomal protein N"/>
    <property type="match status" value="1"/>
</dbReference>
<feature type="binding site" evidence="12">
    <location>
        <position position="572"/>
    </location>
    <ligand>
        <name>Zn(2+)</name>
        <dbReference type="ChEBI" id="CHEBI:29105"/>
        <label>1</label>
    </ligand>
</feature>
<dbReference type="InterPro" id="IPR001650">
    <property type="entry name" value="Helicase_C-like"/>
</dbReference>
<evidence type="ECO:0000256" key="9">
    <source>
        <dbReference type="ARBA" id="ARBA00023125"/>
    </source>
</evidence>
<dbReference type="GO" id="GO:0006302">
    <property type="term" value="P:double-strand break repair"/>
    <property type="evidence" value="ECO:0007669"/>
    <property type="project" value="InterPro"/>
</dbReference>
<proteinExistence type="inferred from homology"/>
<dbReference type="NCBIfam" id="TIGR00595">
    <property type="entry name" value="priA"/>
    <property type="match status" value="1"/>
</dbReference>
<evidence type="ECO:0000256" key="11">
    <source>
        <dbReference type="ARBA" id="ARBA00048988"/>
    </source>
</evidence>
<keyword evidence="6 12" id="KW-0347">Helicase</keyword>
<dbReference type="GO" id="GO:0006270">
    <property type="term" value="P:DNA replication initiation"/>
    <property type="evidence" value="ECO:0007669"/>
    <property type="project" value="TreeGrafter"/>
</dbReference>
<feature type="domain" description="Helicase ATP-binding" evidence="13">
    <location>
        <begin position="293"/>
        <end position="459"/>
    </location>
</feature>
<dbReference type="AlphaFoldDB" id="A0A7W8E512"/>
<keyword evidence="8 12" id="KW-0067">ATP-binding</keyword>
<comment type="catalytic activity">
    <reaction evidence="12">
        <text>Couples ATP hydrolysis with the unwinding of duplex DNA by translocating in the 3'-5' direction.</text>
        <dbReference type="EC" id="5.6.2.4"/>
    </reaction>
</comment>
<name>A0A7W8E512_9BACT</name>
<evidence type="ECO:0000256" key="5">
    <source>
        <dbReference type="ARBA" id="ARBA00022801"/>
    </source>
</evidence>
<reference evidence="14 15" key="1">
    <citation type="submission" date="2020-08" db="EMBL/GenBank/DDBJ databases">
        <title>Genomic Encyclopedia of Type Strains, Phase IV (KMG-V): Genome sequencing to study the core and pangenomes of soil and plant-associated prokaryotes.</title>
        <authorList>
            <person name="Whitman W."/>
        </authorList>
    </citation>
    <scope>NUCLEOTIDE SEQUENCE [LARGE SCALE GENOMIC DNA]</scope>
    <source>
        <strain evidence="14 15">M8UP14</strain>
    </source>
</reference>
<evidence type="ECO:0000313" key="15">
    <source>
        <dbReference type="Proteomes" id="UP000540989"/>
    </source>
</evidence>
<dbReference type="SMART" id="SM00490">
    <property type="entry name" value="HELICc"/>
    <property type="match status" value="1"/>
</dbReference>
<dbReference type="InterPro" id="IPR005259">
    <property type="entry name" value="PriA"/>
</dbReference>
<dbReference type="PROSITE" id="PS51192">
    <property type="entry name" value="HELICASE_ATP_BIND_1"/>
    <property type="match status" value="1"/>
</dbReference>
<dbReference type="GO" id="GO:0016787">
    <property type="term" value="F:hydrolase activity"/>
    <property type="evidence" value="ECO:0007669"/>
    <property type="project" value="UniProtKB-KW"/>
</dbReference>
<protein>
    <recommendedName>
        <fullName evidence="12">Replication restart protein PriA</fullName>
    </recommendedName>
    <alternativeName>
        <fullName evidence="12">ATP-dependent DNA helicase PriA</fullName>
        <ecNumber evidence="12">5.6.2.4</ecNumber>
    </alternativeName>
    <alternativeName>
        <fullName evidence="12">DNA 3'-5' helicase PriA</fullName>
    </alternativeName>
</protein>
<dbReference type="Gene3D" id="3.40.1440.60">
    <property type="entry name" value="PriA, 3(prime) DNA-binding domain"/>
    <property type="match status" value="1"/>
</dbReference>
<dbReference type="SUPFAM" id="SSF52540">
    <property type="entry name" value="P-loop containing nucleoside triphosphate hydrolases"/>
    <property type="match status" value="2"/>
</dbReference>
<dbReference type="InterPro" id="IPR027417">
    <property type="entry name" value="P-loop_NTPase"/>
</dbReference>
<dbReference type="FunFam" id="3.40.50.300:FF:000489">
    <property type="entry name" value="Primosome assembly protein PriA"/>
    <property type="match status" value="1"/>
</dbReference>
<evidence type="ECO:0000256" key="8">
    <source>
        <dbReference type="ARBA" id="ARBA00022840"/>
    </source>
</evidence>
<evidence type="ECO:0000256" key="10">
    <source>
        <dbReference type="ARBA" id="ARBA00023235"/>
    </source>
</evidence>
<dbReference type="GO" id="GO:0043138">
    <property type="term" value="F:3'-5' DNA helicase activity"/>
    <property type="evidence" value="ECO:0007669"/>
    <property type="project" value="UniProtKB-EC"/>
</dbReference>
<dbReference type="GO" id="GO:0006269">
    <property type="term" value="P:DNA replication, synthesis of primer"/>
    <property type="evidence" value="ECO:0007669"/>
    <property type="project" value="UniProtKB-KW"/>
</dbReference>
<dbReference type="GO" id="GO:0005524">
    <property type="term" value="F:ATP binding"/>
    <property type="evidence" value="ECO:0007669"/>
    <property type="project" value="UniProtKB-UniRule"/>
</dbReference>
<dbReference type="SMART" id="SM00487">
    <property type="entry name" value="DEXDc"/>
    <property type="match status" value="1"/>
</dbReference>
<keyword evidence="1 12" id="KW-0639">Primosome</keyword>
<feature type="binding site" evidence="12">
    <location>
        <position position="562"/>
    </location>
    <ligand>
        <name>Zn(2+)</name>
        <dbReference type="ChEBI" id="CHEBI:29105"/>
        <label>2</label>
    </ligand>
</feature>
<feature type="binding site" evidence="12">
    <location>
        <position position="575"/>
    </location>
    <ligand>
        <name>Zn(2+)</name>
        <dbReference type="ChEBI" id="CHEBI:29105"/>
        <label>1</label>
    </ligand>
</feature>
<feature type="binding site" evidence="12">
    <location>
        <position position="522"/>
    </location>
    <ligand>
        <name>Zn(2+)</name>
        <dbReference type="ChEBI" id="CHEBI:29105"/>
        <label>1</label>
    </ligand>
</feature>
<dbReference type="HAMAP" id="MF_00983">
    <property type="entry name" value="PriA"/>
    <property type="match status" value="1"/>
</dbReference>
<comment type="subunit">
    <text evidence="12">Component of the replication restart primosome.</text>
</comment>
<sequence length="826" mass="92230">MPAFCDVALPVPLDQNFTYAIDGVVPVVGARVLVPFSGQRLMGVVIRLHDDPLPEGVQTKPVQQVLDSTAILTDELMRLAAWIAQYYVAPLGEVLRGMLPLAAEVKRNFVYRIAEPGRKVLYQGAEKGSSRRSRLSPEDQNREYAVLNYLEDGTTAKASALRAATQANKALLDGMVKKKWLIREAVAEERDARRLERVAVLAPETRLPKLNANQTTLLAELAAVGGRMKVADIRSLGIPDSTLGTLVKRGLVTIEEVPEDFFRSSTHPVGKKHAHEHPLNESQLEALSSIVISINQKGFRPHLLFGITGSGKTAVYFAAMQRVLDQGHASLLLVPEIGLTPAMSGQMYAAFGDAVALLHSQLTPDERAEQWHRIRRGEARIVVGTRSAVFAPIVDLGLIIVDEEHDSSYKQEETPRYHGRDVAVMRAKFLEIPVVLGSATPSLESWSNAEKGRYSLIEMRQRVANRPIPAVELVDMRTEFQQTGQENLFSRQLLLETQATLDRGEQAIILLNRRGYSFVVMCRSCGDKIQCENCAISMTFHKHLNNDTSIAEPGERLQCHYCGFRRNVPKTCPTCQSEHLYYLGAGSQQGEERLQELFPNARIGRMDRDTVRGRMDMERLLARLHAGEINLLVGTQMIAKGHDIHGVTLVGVVGADFALGLPDFRAAERTFQLLTQVSGRAGRGDLPGKVLVQTYHPDHYAIQFAANHDYPGFVAKELQYRRWMHYPPFAVLANIIIQSPKLEEATAWSATLGKWFERTRLDKIRVLGPAAAPISRIKRIYRFHFVLKAEQRNTLSRTLRAMLAYADTHEIPRRSLIVDVDAVHLM</sequence>
<feature type="binding site" evidence="12">
    <location>
        <position position="525"/>
    </location>
    <ligand>
        <name>Zn(2+)</name>
        <dbReference type="ChEBI" id="CHEBI:29105"/>
        <label>1</label>
    </ligand>
</feature>
<keyword evidence="5 12" id="KW-0378">Hydrolase</keyword>
<dbReference type="Pfam" id="PF17764">
    <property type="entry name" value="PriA_3primeBD"/>
    <property type="match status" value="1"/>
</dbReference>
<keyword evidence="9 12" id="KW-0238">DNA-binding</keyword>
<gene>
    <name evidence="12" type="primary">priA</name>
    <name evidence="14" type="ORF">HDF16_003930</name>
</gene>
<dbReference type="Pfam" id="PF00270">
    <property type="entry name" value="DEAD"/>
    <property type="match status" value="1"/>
</dbReference>
<comment type="caution">
    <text evidence="14">The sequence shown here is derived from an EMBL/GenBank/DDBJ whole genome shotgun (WGS) entry which is preliminary data.</text>
</comment>
<keyword evidence="2 12" id="KW-0235">DNA replication</keyword>
<dbReference type="InterPro" id="IPR042115">
    <property type="entry name" value="PriA_3primeBD_sf"/>
</dbReference>
<feature type="binding site" evidence="12">
    <location>
        <position position="531"/>
    </location>
    <ligand>
        <name>Zn(2+)</name>
        <dbReference type="ChEBI" id="CHEBI:29105"/>
        <label>2</label>
    </ligand>
</feature>
<dbReference type="CDD" id="cd17929">
    <property type="entry name" value="DEXHc_priA"/>
    <property type="match status" value="1"/>
</dbReference>
<comment type="cofactor">
    <cofactor evidence="12">
        <name>Zn(2+)</name>
        <dbReference type="ChEBI" id="CHEBI:29105"/>
    </cofactor>
    <text evidence="12">Binds 2 zinc ions per subunit.</text>
</comment>